<evidence type="ECO:0000256" key="1">
    <source>
        <dbReference type="SAM" id="Phobius"/>
    </source>
</evidence>
<proteinExistence type="predicted"/>
<feature type="domain" description="PB1" evidence="2">
    <location>
        <begin position="151"/>
        <end position="242"/>
    </location>
</feature>
<dbReference type="Proteomes" id="UP000325577">
    <property type="component" value="Linkage Group LG19"/>
</dbReference>
<dbReference type="InterPro" id="IPR053793">
    <property type="entry name" value="PB1-like"/>
</dbReference>
<keyword evidence="1" id="KW-0472">Membrane</keyword>
<dbReference type="PROSITE" id="PS51745">
    <property type="entry name" value="PB1"/>
    <property type="match status" value="1"/>
</dbReference>
<dbReference type="EMBL" id="CM018042">
    <property type="protein sequence ID" value="KAA8532449.1"/>
    <property type="molecule type" value="Genomic_DNA"/>
</dbReference>
<name>A0A5J5AQA9_9ASTE</name>
<dbReference type="OrthoDB" id="1740180at2759"/>
<evidence type="ECO:0000259" key="2">
    <source>
        <dbReference type="PROSITE" id="PS51745"/>
    </source>
</evidence>
<organism evidence="3 4">
    <name type="scientific">Nyssa sinensis</name>
    <dbReference type="NCBI Taxonomy" id="561372"/>
    <lineage>
        <taxon>Eukaryota</taxon>
        <taxon>Viridiplantae</taxon>
        <taxon>Streptophyta</taxon>
        <taxon>Embryophyta</taxon>
        <taxon>Tracheophyta</taxon>
        <taxon>Spermatophyta</taxon>
        <taxon>Magnoliopsida</taxon>
        <taxon>eudicotyledons</taxon>
        <taxon>Gunneridae</taxon>
        <taxon>Pentapetalae</taxon>
        <taxon>asterids</taxon>
        <taxon>Cornales</taxon>
        <taxon>Nyssaceae</taxon>
        <taxon>Nyssa</taxon>
    </lineage>
</organism>
<dbReference type="PANTHER" id="PTHR32002">
    <property type="entry name" value="PROTEIN NLP8"/>
    <property type="match status" value="1"/>
</dbReference>
<dbReference type="InterPro" id="IPR045012">
    <property type="entry name" value="NLP"/>
</dbReference>
<evidence type="ECO:0000313" key="3">
    <source>
        <dbReference type="EMBL" id="KAA8532449.1"/>
    </source>
</evidence>
<reference evidence="3 4" key="1">
    <citation type="submission" date="2019-09" db="EMBL/GenBank/DDBJ databases">
        <title>A chromosome-level genome assembly of the Chinese tupelo Nyssa sinensis.</title>
        <authorList>
            <person name="Yang X."/>
            <person name="Kang M."/>
            <person name="Yang Y."/>
            <person name="Xiong H."/>
            <person name="Wang M."/>
            <person name="Zhang Z."/>
            <person name="Wang Z."/>
            <person name="Wu H."/>
            <person name="Ma T."/>
            <person name="Liu J."/>
            <person name="Xi Z."/>
        </authorList>
    </citation>
    <scope>NUCLEOTIDE SEQUENCE [LARGE SCALE GENOMIC DNA]</scope>
    <source>
        <strain evidence="3">J267</strain>
        <tissue evidence="3">Leaf</tissue>
    </source>
</reference>
<dbReference type="GO" id="GO:0003700">
    <property type="term" value="F:DNA-binding transcription factor activity"/>
    <property type="evidence" value="ECO:0007669"/>
    <property type="project" value="InterPro"/>
</dbReference>
<keyword evidence="1" id="KW-1133">Transmembrane helix</keyword>
<keyword evidence="1" id="KW-0812">Transmembrane</keyword>
<gene>
    <name evidence="3" type="ORF">F0562_032482</name>
</gene>
<dbReference type="Pfam" id="PF00564">
    <property type="entry name" value="PB1"/>
    <property type="match status" value="1"/>
</dbReference>
<evidence type="ECO:0000313" key="4">
    <source>
        <dbReference type="Proteomes" id="UP000325577"/>
    </source>
</evidence>
<keyword evidence="4" id="KW-1185">Reference proteome</keyword>
<feature type="transmembrane region" description="Helical" evidence="1">
    <location>
        <begin position="47"/>
        <end position="72"/>
    </location>
</feature>
<dbReference type="Gene3D" id="3.10.20.90">
    <property type="entry name" value="Phosphatidylinositol 3-kinase Catalytic Subunit, Chain A, domain 1"/>
    <property type="match status" value="1"/>
</dbReference>
<accession>A0A5J5AQA9</accession>
<dbReference type="SMART" id="SM00666">
    <property type="entry name" value="PB1"/>
    <property type="match status" value="1"/>
</dbReference>
<dbReference type="PANTHER" id="PTHR32002:SF35">
    <property type="entry name" value="PROTEIN NLP6"/>
    <property type="match status" value="1"/>
</dbReference>
<dbReference type="AlphaFoldDB" id="A0A5J5AQA9"/>
<dbReference type="SUPFAM" id="SSF54277">
    <property type="entry name" value="CAD &amp; PB1 domains"/>
    <property type="match status" value="1"/>
</dbReference>
<sequence length="242" mass="27324">MICFLNSKKTCPAITRRPPRNRGYLGVLQTTHPVSDLSLSLSLSQNPFIFCILNAFFLSLYIRGYLCVNICFNFLISLKLGKIINNYIILLTSSLVMFLIKLLLCLPPPDSVGIKDKIKSVLHKLSFEDFEPSLLIQFWAAITTGGQCSLTTMQDVKMADIKVAYTDGTLIRFKLPSTAGMVKLEEEIVKRLKFLQVGCFEVTYLDEENDSILLACDSDLQNYINTSIASGITKIRMFIRQR</sequence>
<feature type="transmembrane region" description="Helical" evidence="1">
    <location>
        <begin position="84"/>
        <end position="104"/>
    </location>
</feature>
<protein>
    <recommendedName>
        <fullName evidence="2">PB1 domain-containing protein</fullName>
    </recommendedName>
</protein>
<dbReference type="InterPro" id="IPR000270">
    <property type="entry name" value="PB1_dom"/>
</dbReference>